<evidence type="ECO:0000256" key="1">
    <source>
        <dbReference type="SAM" id="Phobius"/>
    </source>
</evidence>
<protein>
    <recommendedName>
        <fullName evidence="2">DUF6534 domain-containing protein</fullName>
    </recommendedName>
</protein>
<dbReference type="Proteomes" id="UP000008063">
    <property type="component" value="Unassembled WGS sequence"/>
</dbReference>
<name>F8PMS1_SERL3</name>
<dbReference type="HOGENOM" id="CLU_134585_0_0_1"/>
<evidence type="ECO:0000313" key="3">
    <source>
        <dbReference type="EMBL" id="EGO02903.1"/>
    </source>
</evidence>
<organism evidence="4">
    <name type="scientific">Serpula lacrymans var. lacrymans (strain S7.3)</name>
    <name type="common">Dry rot fungus</name>
    <dbReference type="NCBI Taxonomy" id="936435"/>
    <lineage>
        <taxon>Eukaryota</taxon>
        <taxon>Fungi</taxon>
        <taxon>Dikarya</taxon>
        <taxon>Basidiomycota</taxon>
        <taxon>Agaricomycotina</taxon>
        <taxon>Agaricomycetes</taxon>
        <taxon>Agaricomycetidae</taxon>
        <taxon>Boletales</taxon>
        <taxon>Coniophorineae</taxon>
        <taxon>Serpulaceae</taxon>
        <taxon>Serpula</taxon>
    </lineage>
</organism>
<feature type="transmembrane region" description="Helical" evidence="1">
    <location>
        <begin position="7"/>
        <end position="29"/>
    </location>
</feature>
<dbReference type="Pfam" id="PF20152">
    <property type="entry name" value="DUF6534"/>
    <property type="match status" value="1"/>
</dbReference>
<keyword evidence="1" id="KW-0472">Membrane</keyword>
<evidence type="ECO:0000259" key="2">
    <source>
        <dbReference type="Pfam" id="PF20152"/>
    </source>
</evidence>
<dbReference type="InterPro" id="IPR045339">
    <property type="entry name" value="DUF6534"/>
</dbReference>
<keyword evidence="1" id="KW-0812">Transmembrane</keyword>
<dbReference type="AlphaFoldDB" id="F8PMS1"/>
<gene>
    <name evidence="3" type="ORF">SERLA73DRAFT_158623</name>
</gene>
<proteinExistence type="predicted"/>
<dbReference type="PANTHER" id="PTHR40465:SF1">
    <property type="entry name" value="DUF6534 DOMAIN-CONTAINING PROTEIN"/>
    <property type="match status" value="1"/>
</dbReference>
<dbReference type="InParanoid" id="F8PMS1"/>
<dbReference type="OrthoDB" id="3270417at2759"/>
<feature type="domain" description="DUF6534" evidence="2">
    <location>
        <begin position="16"/>
        <end position="104"/>
    </location>
</feature>
<dbReference type="EMBL" id="GL945476">
    <property type="protein sequence ID" value="EGO02903.1"/>
    <property type="molecule type" value="Genomic_DNA"/>
</dbReference>
<keyword evidence="1" id="KW-1133">Transmembrane helix</keyword>
<feature type="transmembrane region" description="Helical" evidence="1">
    <location>
        <begin position="49"/>
        <end position="71"/>
    </location>
</feature>
<accession>F8PMS1</accession>
<keyword evidence="4" id="KW-1185">Reference proteome</keyword>
<dbReference type="PANTHER" id="PTHR40465">
    <property type="entry name" value="CHROMOSOME 1, WHOLE GENOME SHOTGUN SEQUENCE"/>
    <property type="match status" value="1"/>
</dbReference>
<evidence type="ECO:0000313" key="4">
    <source>
        <dbReference type="Proteomes" id="UP000008063"/>
    </source>
</evidence>
<sequence>MAKSNDLLISVIAVIVVHDFLTACVMAYYLHRARSGIGCSNIDGLVNRLLIYIVGTGGLTSVLGFIALIMFMEEQHTLHFSGILLVQVKIYANSILTSLNARKYNARALSGNFIDTFALMPIGHDLSQRYKESGVRRLKRIMHLHRHKAPVLVS</sequence>
<reference evidence="4" key="1">
    <citation type="journal article" date="2011" name="Science">
        <title>The plant cell wall-decomposing machinery underlies the functional diversity of forest fungi.</title>
        <authorList>
            <person name="Eastwood D.C."/>
            <person name="Floudas D."/>
            <person name="Binder M."/>
            <person name="Majcherczyk A."/>
            <person name="Schneider P."/>
            <person name="Aerts A."/>
            <person name="Asiegbu F.O."/>
            <person name="Baker S.E."/>
            <person name="Barry K."/>
            <person name="Bendiksby M."/>
            <person name="Blumentritt M."/>
            <person name="Coutinho P.M."/>
            <person name="Cullen D."/>
            <person name="de Vries R.P."/>
            <person name="Gathman A."/>
            <person name="Goodell B."/>
            <person name="Henrissat B."/>
            <person name="Ihrmark K."/>
            <person name="Kauserud H."/>
            <person name="Kohler A."/>
            <person name="LaButti K."/>
            <person name="Lapidus A."/>
            <person name="Lavin J.L."/>
            <person name="Lee Y.-H."/>
            <person name="Lindquist E."/>
            <person name="Lilly W."/>
            <person name="Lucas S."/>
            <person name="Morin E."/>
            <person name="Murat C."/>
            <person name="Oguiza J.A."/>
            <person name="Park J."/>
            <person name="Pisabarro A.G."/>
            <person name="Riley R."/>
            <person name="Rosling A."/>
            <person name="Salamov A."/>
            <person name="Schmidt O."/>
            <person name="Schmutz J."/>
            <person name="Skrede I."/>
            <person name="Stenlid J."/>
            <person name="Wiebenga A."/>
            <person name="Xie X."/>
            <person name="Kuees U."/>
            <person name="Hibbett D.S."/>
            <person name="Hoffmeister D."/>
            <person name="Hoegberg N."/>
            <person name="Martin F."/>
            <person name="Grigoriev I.V."/>
            <person name="Watkinson S.C."/>
        </authorList>
    </citation>
    <scope>NUCLEOTIDE SEQUENCE [LARGE SCALE GENOMIC DNA]</scope>
    <source>
        <strain evidence="4">strain S7.3</strain>
    </source>
</reference>